<evidence type="ECO:0000313" key="1">
    <source>
        <dbReference type="EMBL" id="CDL82101.1"/>
    </source>
</evidence>
<dbReference type="EMBL" id="CBXF010000076">
    <property type="protein sequence ID" value="CDL82101.1"/>
    <property type="molecule type" value="Genomic_DNA"/>
</dbReference>
<comment type="caution">
    <text evidence="1">The sequence shown here is derived from an EMBL/GenBank/DDBJ whole genome shotgun (WGS) entry which is preliminary data.</text>
</comment>
<organism evidence="1 2">
    <name type="scientific">Xenorhabdus szentirmaii DSM 16338</name>
    <dbReference type="NCBI Taxonomy" id="1427518"/>
    <lineage>
        <taxon>Bacteria</taxon>
        <taxon>Pseudomonadati</taxon>
        <taxon>Pseudomonadota</taxon>
        <taxon>Gammaproteobacteria</taxon>
        <taxon>Enterobacterales</taxon>
        <taxon>Morganellaceae</taxon>
        <taxon>Xenorhabdus</taxon>
    </lineage>
</organism>
<name>W1IWV5_9GAMM</name>
<reference evidence="1" key="1">
    <citation type="submission" date="2013-11" db="EMBL/GenBank/DDBJ databases">
        <title>Draft genome sequence and annotation of the entomopathogenic bacteria, Xenorhabdus cabanillasi strain JM26 and Xenorhabdus szentirmai strain DSM 16338.</title>
        <authorList>
            <person name="Gualtieri M."/>
            <person name="Ogier J.C."/>
            <person name="Pages S."/>
            <person name="Givaudan A."/>
            <person name="Gaudriault S."/>
        </authorList>
    </citation>
    <scope>NUCLEOTIDE SEQUENCE [LARGE SCALE GENOMIC DNA]</scope>
    <source>
        <strain evidence="1">DSM 16338</strain>
    </source>
</reference>
<gene>
    <name evidence="1" type="ORF">XSR1_190036</name>
</gene>
<evidence type="ECO:0000313" key="2">
    <source>
        <dbReference type="Proteomes" id="UP000019202"/>
    </source>
</evidence>
<dbReference type="Proteomes" id="UP000019202">
    <property type="component" value="Unassembled WGS sequence"/>
</dbReference>
<accession>W1IWV5</accession>
<dbReference type="AlphaFoldDB" id="W1IWV5"/>
<proteinExistence type="predicted"/>
<protein>
    <submittedName>
        <fullName evidence="1">Uncharacterized protein</fullName>
    </submittedName>
</protein>
<keyword evidence="2" id="KW-1185">Reference proteome</keyword>
<sequence>MALCKDVAMPSIIYSIQIVKQFTLVNDFLELKL</sequence>